<name>A0AAN4QC74_PSESF</name>
<comment type="caution">
    <text evidence="1">The sequence shown here is derived from an EMBL/GenBank/DDBJ whole genome shotgun (WGS) entry which is preliminary data.</text>
</comment>
<evidence type="ECO:0000313" key="2">
    <source>
        <dbReference type="Proteomes" id="UP000248291"/>
    </source>
</evidence>
<dbReference type="Proteomes" id="UP000248291">
    <property type="component" value="Unassembled WGS sequence"/>
</dbReference>
<evidence type="ECO:0000313" key="1">
    <source>
        <dbReference type="EMBL" id="GBH21382.1"/>
    </source>
</evidence>
<gene>
    <name evidence="1" type="ORF">KPSA3_07428</name>
</gene>
<dbReference type="AlphaFoldDB" id="A0AAN4QC74"/>
<organism evidence="1 2">
    <name type="scientific">Pseudomonas syringae pv. actinidiae</name>
    <dbReference type="NCBI Taxonomy" id="103796"/>
    <lineage>
        <taxon>Bacteria</taxon>
        <taxon>Pseudomonadati</taxon>
        <taxon>Pseudomonadota</taxon>
        <taxon>Gammaproteobacteria</taxon>
        <taxon>Pseudomonadales</taxon>
        <taxon>Pseudomonadaceae</taxon>
        <taxon>Pseudomonas</taxon>
        <taxon>Pseudomonas syringae</taxon>
    </lineage>
</organism>
<dbReference type="EMBL" id="BGKA01000289">
    <property type="protein sequence ID" value="GBH21382.1"/>
    <property type="molecule type" value="Genomic_DNA"/>
</dbReference>
<proteinExistence type="predicted"/>
<protein>
    <submittedName>
        <fullName evidence="1">Isopropylmalate/homocitrate/citramalate synthase</fullName>
    </submittedName>
</protein>
<reference evidence="1 2" key="1">
    <citation type="submission" date="2018-04" db="EMBL/GenBank/DDBJ databases">
        <title>Draft genome sequence of Pseudomonas syringae pv. actinidiae biovar 3 strains isolated from kiwifruit in Kagawa prefecture.</title>
        <authorList>
            <person name="Tabuchi M."/>
            <person name="Saito M."/>
            <person name="Fujiwara S."/>
            <person name="Sasa N."/>
            <person name="Akimitsu K."/>
            <person name="Gomi K."/>
            <person name="Konishi-Sugita S."/>
            <person name="Hamano K."/>
            <person name="Kataoka I."/>
        </authorList>
    </citation>
    <scope>NUCLEOTIDE SEQUENCE [LARGE SCALE GENOMIC DNA]</scope>
    <source>
        <strain evidence="1 2">MAFF212211</strain>
    </source>
</reference>
<accession>A0AAN4QC74</accession>
<sequence length="62" mass="6651">MRISQTMVSCPAVQRGGFSLAPNSLNIRISITRLNGTGAAPKVMHARQDISSTSVRVTNRPV</sequence>